<comment type="similarity">
    <text evidence="1">Belongs to the glycosyl hydrolase 65 family.</text>
</comment>
<dbReference type="SUPFAM" id="SSF48208">
    <property type="entry name" value="Six-hairpin glycosidases"/>
    <property type="match status" value="1"/>
</dbReference>
<evidence type="ECO:0000313" key="4">
    <source>
        <dbReference type="Proteomes" id="UP000243081"/>
    </source>
</evidence>
<gene>
    <name evidence="3" type="ORF">LLEC1_03405</name>
</gene>
<dbReference type="PANTHER" id="PTHR11051">
    <property type="entry name" value="GLYCOSYL HYDROLASE-RELATED"/>
    <property type="match status" value="1"/>
</dbReference>
<dbReference type="Proteomes" id="UP000243081">
    <property type="component" value="Unassembled WGS sequence"/>
</dbReference>
<keyword evidence="4" id="KW-1185">Reference proteome</keyword>
<organism evidence="3 4">
    <name type="scientific">Cordyceps confragosa</name>
    <name type="common">Lecanicillium lecanii</name>
    <dbReference type="NCBI Taxonomy" id="2714763"/>
    <lineage>
        <taxon>Eukaryota</taxon>
        <taxon>Fungi</taxon>
        <taxon>Dikarya</taxon>
        <taxon>Ascomycota</taxon>
        <taxon>Pezizomycotina</taxon>
        <taxon>Sordariomycetes</taxon>
        <taxon>Hypocreomycetidae</taxon>
        <taxon>Hypocreales</taxon>
        <taxon>Cordycipitaceae</taxon>
        <taxon>Akanthomyces</taxon>
    </lineage>
</organism>
<evidence type="ECO:0000256" key="1">
    <source>
        <dbReference type="ARBA" id="ARBA00006768"/>
    </source>
</evidence>
<accession>A0A179IDC4</accession>
<reference evidence="3 4" key="1">
    <citation type="submission" date="2016-03" db="EMBL/GenBank/DDBJ databases">
        <title>Fine-scale spatial genetic structure of a fungal parasite of coffee scale insects.</title>
        <authorList>
            <person name="Jackson D."/>
            <person name="Zemenick K.A."/>
            <person name="Malloure B."/>
            <person name="Quandt C.A."/>
            <person name="James T.Y."/>
        </authorList>
    </citation>
    <scope>NUCLEOTIDE SEQUENCE [LARGE SCALE GENOMIC DNA]</scope>
    <source>
        <strain evidence="3 4">UM487</strain>
    </source>
</reference>
<protein>
    <submittedName>
        <fullName evidence="3">Uncharacterized protein</fullName>
    </submittedName>
</protein>
<dbReference type="EMBL" id="LUKN01001772">
    <property type="protein sequence ID" value="OAR00273.1"/>
    <property type="molecule type" value="Genomic_DNA"/>
</dbReference>
<name>A0A179IDC4_CORDF</name>
<evidence type="ECO:0000313" key="3">
    <source>
        <dbReference type="EMBL" id="OAR00273.1"/>
    </source>
</evidence>
<dbReference type="GO" id="GO:0005993">
    <property type="term" value="P:trehalose catabolic process"/>
    <property type="evidence" value="ECO:0007669"/>
    <property type="project" value="TreeGrafter"/>
</dbReference>
<sequence length="202" mass="21617">MLATLGLDPSPNVGSAQFTHEEPYRQASNSSIGGKYNSNMTANTLMDIMKHVGIVSVVAFKNPKDRAKTAAQQADKQGFDSLLWSHVSAWANVMSDQFVDDFRLDNGTLPDDPSIIDDSIMAIVNPFYLLQNTARKDAMANSSGSPLNQNSISVGGLGSETFAGMVSWDAETWMQPGLVAACPAAAKTIGSCRVAHYEQAKA</sequence>
<proteinExistence type="inferred from homology"/>
<dbReference type="AlphaFoldDB" id="A0A179IDC4"/>
<dbReference type="InterPro" id="IPR012341">
    <property type="entry name" value="6hp_glycosidase-like_sf"/>
</dbReference>
<dbReference type="GO" id="GO:0004555">
    <property type="term" value="F:alpha,alpha-trehalase activity"/>
    <property type="evidence" value="ECO:0007669"/>
    <property type="project" value="TreeGrafter"/>
</dbReference>
<comment type="caution">
    <text evidence="3">The sequence shown here is derived from an EMBL/GenBank/DDBJ whole genome shotgun (WGS) entry which is preliminary data.</text>
</comment>
<feature type="compositionally biased region" description="Polar residues" evidence="2">
    <location>
        <begin position="26"/>
        <end position="35"/>
    </location>
</feature>
<dbReference type="GO" id="GO:0009277">
    <property type="term" value="C:fungal-type cell wall"/>
    <property type="evidence" value="ECO:0007669"/>
    <property type="project" value="TreeGrafter"/>
</dbReference>
<feature type="region of interest" description="Disordered" evidence="2">
    <location>
        <begin position="1"/>
        <end position="35"/>
    </location>
</feature>
<dbReference type="PANTHER" id="PTHR11051:SF8">
    <property type="entry name" value="PROTEIN-GLUCOSYLGALACTOSYLHYDROXYLYSINE GLUCOSIDASE"/>
    <property type="match status" value="1"/>
</dbReference>
<evidence type="ECO:0000256" key="2">
    <source>
        <dbReference type="SAM" id="MobiDB-lite"/>
    </source>
</evidence>
<dbReference type="Gene3D" id="1.50.10.10">
    <property type="match status" value="1"/>
</dbReference>
<dbReference type="InterPro" id="IPR008928">
    <property type="entry name" value="6-hairpin_glycosidase_sf"/>
</dbReference>
<dbReference type="OrthoDB" id="200349at2759"/>